<dbReference type="Proteomes" id="UP001172684">
    <property type="component" value="Unassembled WGS sequence"/>
</dbReference>
<dbReference type="EMBL" id="JAPDRL010000025">
    <property type="protein sequence ID" value="KAJ9665820.1"/>
    <property type="molecule type" value="Genomic_DNA"/>
</dbReference>
<gene>
    <name evidence="3" type="ORF">H2201_004128</name>
</gene>
<feature type="compositionally biased region" description="Polar residues" evidence="1">
    <location>
        <begin position="372"/>
        <end position="413"/>
    </location>
</feature>
<dbReference type="PANTHER" id="PTHR40623">
    <property type="entry name" value="INTEGRAL MEMBRANE PROTEIN"/>
    <property type="match status" value="1"/>
</dbReference>
<protein>
    <submittedName>
        <fullName evidence="3">Uncharacterized protein</fullName>
    </submittedName>
</protein>
<accession>A0ABQ9NTR1</accession>
<comment type="caution">
    <text evidence="3">The sequence shown here is derived from an EMBL/GenBank/DDBJ whole genome shotgun (WGS) entry which is preliminary data.</text>
</comment>
<dbReference type="PANTHER" id="PTHR40623:SF1">
    <property type="match status" value="1"/>
</dbReference>
<evidence type="ECO:0000313" key="3">
    <source>
        <dbReference type="EMBL" id="KAJ9665820.1"/>
    </source>
</evidence>
<organism evidence="3 4">
    <name type="scientific">Coniosporium apollinis</name>
    <dbReference type="NCBI Taxonomy" id="61459"/>
    <lineage>
        <taxon>Eukaryota</taxon>
        <taxon>Fungi</taxon>
        <taxon>Dikarya</taxon>
        <taxon>Ascomycota</taxon>
        <taxon>Pezizomycotina</taxon>
        <taxon>Dothideomycetes</taxon>
        <taxon>Dothideomycetes incertae sedis</taxon>
        <taxon>Coniosporium</taxon>
    </lineage>
</organism>
<feature type="compositionally biased region" description="Polar residues" evidence="1">
    <location>
        <begin position="169"/>
        <end position="185"/>
    </location>
</feature>
<name>A0ABQ9NTR1_9PEZI</name>
<feature type="region of interest" description="Disordered" evidence="1">
    <location>
        <begin position="143"/>
        <end position="222"/>
    </location>
</feature>
<sequence length="486" mass="51585">MGWFGSLGLAWKYSFVFGVLLLATLLAGAVKVMFDRRKLKKHMKLSEIESARGAKEDQVKLNGREKDEGDLFGVRAIEAGFFGGVAQSRPTSLAGTPNGSRPGTPSMSSHTLVGSFASPKAVSSTPSASVTSLPLVRTHSGINLDAASPSKSGKVPPTISINGGGLQPSHAQINGRINHSNTVDMNLTVPPSPVHSETPRSTSTSPDPDSPRSLSPHSNHSVDLRTKASDAARYMQVSQSTSTPEYFGQPVHAVSVSENRIASTRSQEASFESGRGKFQSNSRSASPGPAQYELPTMPPRAVQNVYPRSLSPSPGREQVRAALVVSSSTRSPSPTVPPTHQPSQTSHTRDLSTSSSTYSTAKTGRSRESHESAASFNFFTTAPDASSKSATNPPSQSSNNGSRRPSDASSSVGPSVAGRTSNDRFSDFFDAYYRNSHIALATKAEAPKRPPQLSVIRQSTLEEVPSPEPSPLPDAMDSSRFLLARN</sequence>
<keyword evidence="4" id="KW-1185">Reference proteome</keyword>
<proteinExistence type="predicted"/>
<feature type="region of interest" description="Disordered" evidence="1">
    <location>
        <begin position="264"/>
        <end position="421"/>
    </location>
</feature>
<feature type="compositionally biased region" description="Low complexity" evidence="1">
    <location>
        <begin position="324"/>
        <end position="333"/>
    </location>
</feature>
<feature type="compositionally biased region" description="Low complexity" evidence="1">
    <location>
        <begin position="195"/>
        <end position="218"/>
    </location>
</feature>
<keyword evidence="2" id="KW-0812">Transmembrane</keyword>
<reference evidence="3" key="1">
    <citation type="submission" date="2022-10" db="EMBL/GenBank/DDBJ databases">
        <title>Culturing micro-colonial fungi from biological soil crusts in the Mojave desert and describing Neophaeococcomyces mojavensis, and introducing the new genera and species Taxawa tesnikishii.</title>
        <authorList>
            <person name="Kurbessoian T."/>
            <person name="Stajich J.E."/>
        </authorList>
    </citation>
    <scope>NUCLEOTIDE SEQUENCE</scope>
    <source>
        <strain evidence="3">TK_1</strain>
    </source>
</reference>
<evidence type="ECO:0000313" key="4">
    <source>
        <dbReference type="Proteomes" id="UP001172684"/>
    </source>
</evidence>
<keyword evidence="2" id="KW-1133">Transmembrane helix</keyword>
<evidence type="ECO:0000256" key="1">
    <source>
        <dbReference type="SAM" id="MobiDB-lite"/>
    </source>
</evidence>
<feature type="transmembrane region" description="Helical" evidence="2">
    <location>
        <begin position="13"/>
        <end position="34"/>
    </location>
</feature>
<feature type="region of interest" description="Disordered" evidence="1">
    <location>
        <begin position="88"/>
        <end position="112"/>
    </location>
</feature>
<feature type="region of interest" description="Disordered" evidence="1">
    <location>
        <begin position="461"/>
        <end position="486"/>
    </location>
</feature>
<keyword evidence="2" id="KW-0472">Membrane</keyword>
<evidence type="ECO:0000256" key="2">
    <source>
        <dbReference type="SAM" id="Phobius"/>
    </source>
</evidence>